<proteinExistence type="predicted"/>
<dbReference type="PROSITE" id="PS51459">
    <property type="entry name" value="FIDO"/>
    <property type="match status" value="1"/>
</dbReference>
<reference evidence="2" key="1">
    <citation type="submission" date="2017-04" db="EMBL/GenBank/DDBJ databases">
        <title>Unexpected and diverse lifestyles within the genus Limnohabitans.</title>
        <authorList>
            <person name="Kasalicky V."/>
            <person name="Mehrshad M."/>
            <person name="Andrei S.-A."/>
            <person name="Salcher M."/>
            <person name="Kratochvilova H."/>
            <person name="Simek K."/>
            <person name="Ghai R."/>
        </authorList>
    </citation>
    <scope>NUCLEOTIDE SEQUENCE [LARGE SCALE GENOMIC DNA]</scope>
    <source>
        <strain evidence="2">II-D5</strain>
    </source>
</reference>
<protein>
    <recommendedName>
        <fullName evidence="1">Fido domain-containing protein</fullName>
    </recommendedName>
</protein>
<evidence type="ECO:0000313" key="3">
    <source>
        <dbReference type="Proteomes" id="UP000037507"/>
    </source>
</evidence>
<evidence type="ECO:0000313" key="2">
    <source>
        <dbReference type="EMBL" id="PVE41842.1"/>
    </source>
</evidence>
<name>A0A2T7UB63_9BURK</name>
<evidence type="ECO:0000259" key="1">
    <source>
        <dbReference type="PROSITE" id="PS51459"/>
    </source>
</evidence>
<dbReference type="RefSeq" id="WP_053175543.1">
    <property type="nucleotide sequence ID" value="NZ_LFYT02000023.1"/>
</dbReference>
<dbReference type="Gene3D" id="1.10.3290.10">
    <property type="entry name" value="Fido-like domain"/>
    <property type="match status" value="1"/>
</dbReference>
<dbReference type="Proteomes" id="UP000037507">
    <property type="component" value="Unassembled WGS sequence"/>
</dbReference>
<dbReference type="AlphaFoldDB" id="A0A2T7UB63"/>
<dbReference type="InterPro" id="IPR003812">
    <property type="entry name" value="Fido"/>
</dbReference>
<gene>
    <name evidence="2" type="ORF">H663_015385</name>
</gene>
<feature type="domain" description="Fido" evidence="1">
    <location>
        <begin position="1"/>
        <end position="125"/>
    </location>
</feature>
<sequence>MGEVVRYQELVHYVAPPAHDMQSMLHGLSVFWERTQGQSAVMSSAVMSFGFVYIHALADCNGRVLRFWVSDVLRPDGVVKEPMILPVSSLISWDPAERRAYNSVLDSISRPLMGALAGTCEFVPTPIGYPMASARTLCSRGRPWRSRFGVTLT</sequence>
<dbReference type="InterPro" id="IPR036597">
    <property type="entry name" value="Fido-like_dom_sf"/>
</dbReference>
<comment type="caution">
    <text evidence="2">The sequence shown here is derived from an EMBL/GenBank/DDBJ whole genome shotgun (WGS) entry which is preliminary data.</text>
</comment>
<organism evidence="2 3">
    <name type="scientific">Limnohabitans planktonicus II-D5</name>
    <dbReference type="NCBI Taxonomy" id="1293045"/>
    <lineage>
        <taxon>Bacteria</taxon>
        <taxon>Pseudomonadati</taxon>
        <taxon>Pseudomonadota</taxon>
        <taxon>Betaproteobacteria</taxon>
        <taxon>Burkholderiales</taxon>
        <taxon>Comamonadaceae</taxon>
        <taxon>Limnohabitans</taxon>
    </lineage>
</organism>
<dbReference type="EMBL" id="LFYT02000023">
    <property type="protein sequence ID" value="PVE41842.1"/>
    <property type="molecule type" value="Genomic_DNA"/>
</dbReference>
<dbReference type="SUPFAM" id="SSF140931">
    <property type="entry name" value="Fic-like"/>
    <property type="match status" value="1"/>
</dbReference>
<dbReference type="Pfam" id="PF02661">
    <property type="entry name" value="Fic"/>
    <property type="match status" value="1"/>
</dbReference>
<keyword evidence="3" id="KW-1185">Reference proteome</keyword>
<accession>A0A2T7UB63</accession>